<protein>
    <recommendedName>
        <fullName evidence="1">JmjC domain-containing protein</fullName>
    </recommendedName>
</protein>
<organism evidence="2 3">
    <name type="scientific">Galerina marginata (strain CBS 339.88)</name>
    <dbReference type="NCBI Taxonomy" id="685588"/>
    <lineage>
        <taxon>Eukaryota</taxon>
        <taxon>Fungi</taxon>
        <taxon>Dikarya</taxon>
        <taxon>Basidiomycota</taxon>
        <taxon>Agaricomycotina</taxon>
        <taxon>Agaricomycetes</taxon>
        <taxon>Agaricomycetidae</taxon>
        <taxon>Agaricales</taxon>
        <taxon>Agaricineae</taxon>
        <taxon>Strophariaceae</taxon>
        <taxon>Galerina</taxon>
    </lineage>
</organism>
<feature type="non-terminal residue" evidence="2">
    <location>
        <position position="166"/>
    </location>
</feature>
<dbReference type="OrthoDB" id="3270451at2759"/>
<dbReference type="SUPFAM" id="SSF51197">
    <property type="entry name" value="Clavaminate synthase-like"/>
    <property type="match status" value="1"/>
</dbReference>
<dbReference type="InterPro" id="IPR003347">
    <property type="entry name" value="JmjC_dom"/>
</dbReference>
<dbReference type="PROSITE" id="PS51184">
    <property type="entry name" value="JMJC"/>
    <property type="match status" value="1"/>
</dbReference>
<dbReference type="HOGENOM" id="CLU_1606592_0_0_1"/>
<evidence type="ECO:0000313" key="2">
    <source>
        <dbReference type="EMBL" id="KDR74684.1"/>
    </source>
</evidence>
<evidence type="ECO:0000259" key="1">
    <source>
        <dbReference type="PROSITE" id="PS51184"/>
    </source>
</evidence>
<dbReference type="Gene3D" id="2.60.120.650">
    <property type="entry name" value="Cupin"/>
    <property type="match status" value="1"/>
</dbReference>
<evidence type="ECO:0000313" key="3">
    <source>
        <dbReference type="Proteomes" id="UP000027222"/>
    </source>
</evidence>
<dbReference type="STRING" id="685588.A0A067T423"/>
<sequence length="166" mass="18525">MSTEGLSYCKNEDLPSDHLRWALAATEGAFHPWHIDNVGAGTFIGVQQGAKLIFIGIPRTKDSAALNLFLEDFIVDQPGKEKWDIEAILLKPGDQIVFPPNTPHAVYTADHSICLGGHIYPTSTLTRTLIGHVHAFILTSFITNTDLILRRDLHHRIMVFIHHTLV</sequence>
<reference evidence="3" key="1">
    <citation type="journal article" date="2014" name="Proc. Natl. Acad. Sci. U.S.A.">
        <title>Extensive sampling of basidiomycete genomes demonstrates inadequacy of the white-rot/brown-rot paradigm for wood decay fungi.</title>
        <authorList>
            <person name="Riley R."/>
            <person name="Salamov A.A."/>
            <person name="Brown D.W."/>
            <person name="Nagy L.G."/>
            <person name="Floudas D."/>
            <person name="Held B.W."/>
            <person name="Levasseur A."/>
            <person name="Lombard V."/>
            <person name="Morin E."/>
            <person name="Otillar R."/>
            <person name="Lindquist E.A."/>
            <person name="Sun H."/>
            <person name="LaButti K.M."/>
            <person name="Schmutz J."/>
            <person name="Jabbour D."/>
            <person name="Luo H."/>
            <person name="Baker S.E."/>
            <person name="Pisabarro A.G."/>
            <person name="Walton J.D."/>
            <person name="Blanchette R.A."/>
            <person name="Henrissat B."/>
            <person name="Martin F."/>
            <person name="Cullen D."/>
            <person name="Hibbett D.S."/>
            <person name="Grigoriev I.V."/>
        </authorList>
    </citation>
    <scope>NUCLEOTIDE SEQUENCE [LARGE SCALE GENOMIC DNA]</scope>
    <source>
        <strain evidence="3">CBS 339.88</strain>
    </source>
</reference>
<feature type="domain" description="JmjC" evidence="1">
    <location>
        <begin position="1"/>
        <end position="136"/>
    </location>
</feature>
<dbReference type="AlphaFoldDB" id="A0A067T423"/>
<accession>A0A067T423</accession>
<name>A0A067T423_GALM3</name>
<dbReference type="EMBL" id="KL142382">
    <property type="protein sequence ID" value="KDR74684.1"/>
    <property type="molecule type" value="Genomic_DNA"/>
</dbReference>
<dbReference type="Proteomes" id="UP000027222">
    <property type="component" value="Unassembled WGS sequence"/>
</dbReference>
<proteinExistence type="predicted"/>
<gene>
    <name evidence="2" type="ORF">GALMADRAFT_70212</name>
</gene>
<keyword evidence="3" id="KW-1185">Reference proteome</keyword>